<dbReference type="SUPFAM" id="SSF160369">
    <property type="entry name" value="Ribosomal protein L10-like"/>
    <property type="match status" value="1"/>
</dbReference>
<reference evidence="7 10" key="2">
    <citation type="submission" date="2018-08" db="EMBL/GenBank/DDBJ databases">
        <title>Complete genome of the Arcobacter molluscorum type strain LMG 25693.</title>
        <authorList>
            <person name="Miller W.G."/>
            <person name="Yee E."/>
            <person name="Bono J.L."/>
        </authorList>
    </citation>
    <scope>NUCLEOTIDE SEQUENCE [LARGE SCALE GENOMIC DNA]</scope>
    <source>
        <strain evidence="7 10">CECT 7696</strain>
    </source>
</reference>
<name>A0A2G1DEX8_9BACT</name>
<keyword evidence="6" id="KW-0694">RNA-binding</keyword>
<keyword evidence="6" id="KW-0699">rRNA-binding</keyword>
<dbReference type="Pfam" id="PF00466">
    <property type="entry name" value="Ribosomal_L10"/>
    <property type="match status" value="1"/>
</dbReference>
<dbReference type="EMBL" id="NXFY01000025">
    <property type="protein sequence ID" value="PHO17045.1"/>
    <property type="molecule type" value="Genomic_DNA"/>
</dbReference>
<dbReference type="InterPro" id="IPR043141">
    <property type="entry name" value="Ribosomal_uL10-like_sf"/>
</dbReference>
<dbReference type="HAMAP" id="MF_00362">
    <property type="entry name" value="Ribosomal_uL10"/>
    <property type="match status" value="1"/>
</dbReference>
<dbReference type="AlphaFoldDB" id="A0A2G1DEX8"/>
<dbReference type="InterPro" id="IPR001790">
    <property type="entry name" value="Ribosomal_uL10"/>
</dbReference>
<dbReference type="CDD" id="cd05797">
    <property type="entry name" value="Ribosomal_L10"/>
    <property type="match status" value="1"/>
</dbReference>
<keyword evidence="3 6" id="KW-0689">Ribosomal protein</keyword>
<dbReference type="KEGG" id="amol:AMOL_2308"/>
<dbReference type="RefSeq" id="WP_099343439.1">
    <property type="nucleotide sequence ID" value="NZ_CP032098.1"/>
</dbReference>
<dbReference type="NCBIfam" id="NF000955">
    <property type="entry name" value="PRK00099.1-1"/>
    <property type="match status" value="1"/>
</dbReference>
<evidence type="ECO:0000313" key="8">
    <source>
        <dbReference type="EMBL" id="PHO17045.1"/>
    </source>
</evidence>
<evidence type="ECO:0000256" key="6">
    <source>
        <dbReference type="HAMAP-Rule" id="MF_00362"/>
    </source>
</evidence>
<dbReference type="PANTHER" id="PTHR11560">
    <property type="entry name" value="39S RIBOSOMAL PROTEIN L10, MITOCHONDRIAL"/>
    <property type="match status" value="1"/>
</dbReference>
<dbReference type="Proteomes" id="UP000221222">
    <property type="component" value="Unassembled WGS sequence"/>
</dbReference>
<proteinExistence type="inferred from homology"/>
<evidence type="ECO:0000256" key="5">
    <source>
        <dbReference type="ARBA" id="ARBA00035202"/>
    </source>
</evidence>
<dbReference type="GO" id="GO:0005840">
    <property type="term" value="C:ribosome"/>
    <property type="evidence" value="ECO:0007669"/>
    <property type="project" value="UniProtKB-KW"/>
</dbReference>
<keyword evidence="9" id="KW-1185">Reference proteome</keyword>
<accession>A0A2G1DEX8</accession>
<evidence type="ECO:0000256" key="3">
    <source>
        <dbReference type="ARBA" id="ARBA00022980"/>
    </source>
</evidence>
<comment type="function">
    <text evidence="1 6">Forms part of the ribosomal stalk, playing a central role in the interaction of the ribosome with GTP-bound translation factors.</text>
</comment>
<dbReference type="GO" id="GO:0006412">
    <property type="term" value="P:translation"/>
    <property type="evidence" value="ECO:0007669"/>
    <property type="project" value="UniProtKB-UniRule"/>
</dbReference>
<dbReference type="Proteomes" id="UP000262712">
    <property type="component" value="Chromosome"/>
</dbReference>
<dbReference type="Gene3D" id="3.30.70.1730">
    <property type="match status" value="1"/>
</dbReference>
<comment type="similarity">
    <text evidence="2 6">Belongs to the universal ribosomal protein uL10 family.</text>
</comment>
<protein>
    <recommendedName>
        <fullName evidence="5 6">Large ribosomal subunit protein uL10</fullName>
    </recommendedName>
</protein>
<organism evidence="8 9">
    <name type="scientific">Malaciobacter molluscorum LMG 25693</name>
    <dbReference type="NCBI Taxonomy" id="870501"/>
    <lineage>
        <taxon>Bacteria</taxon>
        <taxon>Pseudomonadati</taxon>
        <taxon>Campylobacterota</taxon>
        <taxon>Epsilonproteobacteria</taxon>
        <taxon>Campylobacterales</taxon>
        <taxon>Arcobacteraceae</taxon>
        <taxon>Malaciobacter</taxon>
    </lineage>
</organism>
<dbReference type="GO" id="GO:1990904">
    <property type="term" value="C:ribonucleoprotein complex"/>
    <property type="evidence" value="ECO:0007669"/>
    <property type="project" value="UniProtKB-KW"/>
</dbReference>
<sequence>MTKQQKAEVIDFLTSEFKESQAIVVCDYKGLTHKELESLRKSAKDNGAKVQVAKNTLVTVAVKNAELGEIELSGTNVFIWSEDQISACKVADKFAQEKTDKFVIKSGIIEGEPADLDRVNAFAKLPSRDELIGMLLSVWTAPARNLATGLDNLRAKKEEEAA</sequence>
<comment type="subunit">
    <text evidence="6">Part of the ribosomal stalk of the 50S ribosomal subunit. The N-terminus interacts with L11 and the large rRNA to form the base of the stalk. The C-terminus forms an elongated spine to which L12 dimers bind in a sequential fashion forming a multimeric L10(L12)X complex.</text>
</comment>
<evidence type="ECO:0000313" key="7">
    <source>
        <dbReference type="EMBL" id="AXX93260.1"/>
    </source>
</evidence>
<evidence type="ECO:0000256" key="2">
    <source>
        <dbReference type="ARBA" id="ARBA00008889"/>
    </source>
</evidence>
<dbReference type="InterPro" id="IPR022973">
    <property type="entry name" value="Ribosomal_uL10_bac"/>
</dbReference>
<evidence type="ECO:0000313" key="10">
    <source>
        <dbReference type="Proteomes" id="UP000262712"/>
    </source>
</evidence>
<evidence type="ECO:0000313" key="9">
    <source>
        <dbReference type="Proteomes" id="UP000221222"/>
    </source>
</evidence>
<dbReference type="EMBL" id="CP032098">
    <property type="protein sequence ID" value="AXX93260.1"/>
    <property type="molecule type" value="Genomic_DNA"/>
</dbReference>
<evidence type="ECO:0000256" key="4">
    <source>
        <dbReference type="ARBA" id="ARBA00023274"/>
    </source>
</evidence>
<dbReference type="InterPro" id="IPR047865">
    <property type="entry name" value="Ribosomal_uL10_bac_type"/>
</dbReference>
<dbReference type="GO" id="GO:0070180">
    <property type="term" value="F:large ribosomal subunit rRNA binding"/>
    <property type="evidence" value="ECO:0007669"/>
    <property type="project" value="UniProtKB-UniRule"/>
</dbReference>
<gene>
    <name evidence="6 7" type="primary">rplJ</name>
    <name evidence="7" type="ORF">AMOL_2308</name>
    <name evidence="8" type="ORF">CPU12_12395</name>
</gene>
<evidence type="ECO:0000256" key="1">
    <source>
        <dbReference type="ARBA" id="ARBA00002633"/>
    </source>
</evidence>
<keyword evidence="4 6" id="KW-0687">Ribonucleoprotein</keyword>
<reference evidence="8 9" key="1">
    <citation type="submission" date="2017-09" db="EMBL/GenBank/DDBJ databases">
        <title>Arcobacter canalis sp. nov., a new species isolated from a water canal contaminated with urban sewage.</title>
        <authorList>
            <person name="Perez-Cataluna A."/>
            <person name="Salas-Masso N."/>
            <person name="Figueras M.J."/>
        </authorList>
    </citation>
    <scope>NUCLEOTIDE SEQUENCE [LARGE SCALE GENOMIC DNA]</scope>
    <source>
        <strain evidence="8 9">F98-3</strain>
    </source>
</reference>